<keyword evidence="2" id="KW-1185">Reference proteome</keyword>
<dbReference type="AlphaFoldDB" id="A0A0K9NJ20"/>
<gene>
    <name evidence="1" type="ORF">ZOSMA_91G00250</name>
</gene>
<evidence type="ECO:0000313" key="1">
    <source>
        <dbReference type="EMBL" id="KMZ56759.1"/>
    </source>
</evidence>
<organism evidence="1 2">
    <name type="scientific">Zostera marina</name>
    <name type="common">Eelgrass</name>
    <dbReference type="NCBI Taxonomy" id="29655"/>
    <lineage>
        <taxon>Eukaryota</taxon>
        <taxon>Viridiplantae</taxon>
        <taxon>Streptophyta</taxon>
        <taxon>Embryophyta</taxon>
        <taxon>Tracheophyta</taxon>
        <taxon>Spermatophyta</taxon>
        <taxon>Magnoliopsida</taxon>
        <taxon>Liliopsida</taxon>
        <taxon>Zosteraceae</taxon>
        <taxon>Zostera</taxon>
    </lineage>
</organism>
<name>A0A0K9NJ20_ZOSMR</name>
<comment type="caution">
    <text evidence="1">The sequence shown here is derived from an EMBL/GenBank/DDBJ whole genome shotgun (WGS) entry which is preliminary data.</text>
</comment>
<evidence type="ECO:0000313" key="2">
    <source>
        <dbReference type="Proteomes" id="UP000036987"/>
    </source>
</evidence>
<dbReference type="Proteomes" id="UP000036987">
    <property type="component" value="Unassembled WGS sequence"/>
</dbReference>
<dbReference type="EMBL" id="LFYR01002138">
    <property type="protein sequence ID" value="KMZ56759.1"/>
    <property type="molecule type" value="Genomic_DNA"/>
</dbReference>
<proteinExistence type="predicted"/>
<sequence>MLLSKESSSLGKTLESLNMIWLLLGRLRGLFMALSYPNPSALVMLENLGGRFPSMSLNKDGNILSVLDRSELVTKDKSDSVNAKSS</sequence>
<reference evidence="2" key="1">
    <citation type="journal article" date="2016" name="Nature">
        <title>The genome of the seagrass Zostera marina reveals angiosperm adaptation to the sea.</title>
        <authorList>
            <person name="Olsen J.L."/>
            <person name="Rouze P."/>
            <person name="Verhelst B."/>
            <person name="Lin Y.-C."/>
            <person name="Bayer T."/>
            <person name="Collen J."/>
            <person name="Dattolo E."/>
            <person name="De Paoli E."/>
            <person name="Dittami S."/>
            <person name="Maumus F."/>
            <person name="Michel G."/>
            <person name="Kersting A."/>
            <person name="Lauritano C."/>
            <person name="Lohaus R."/>
            <person name="Toepel M."/>
            <person name="Tonon T."/>
            <person name="Vanneste K."/>
            <person name="Amirebrahimi M."/>
            <person name="Brakel J."/>
            <person name="Bostroem C."/>
            <person name="Chovatia M."/>
            <person name="Grimwood J."/>
            <person name="Jenkins J.W."/>
            <person name="Jueterbock A."/>
            <person name="Mraz A."/>
            <person name="Stam W.T."/>
            <person name="Tice H."/>
            <person name="Bornberg-Bauer E."/>
            <person name="Green P.J."/>
            <person name="Pearson G.A."/>
            <person name="Procaccini G."/>
            <person name="Duarte C.M."/>
            <person name="Schmutz J."/>
            <person name="Reusch T.B.H."/>
            <person name="Van de Peer Y."/>
        </authorList>
    </citation>
    <scope>NUCLEOTIDE SEQUENCE [LARGE SCALE GENOMIC DNA]</scope>
    <source>
        <strain evidence="2">cv. Finnish</strain>
    </source>
</reference>
<accession>A0A0K9NJ20</accession>
<protein>
    <submittedName>
        <fullName evidence="1">Uncharacterized protein</fullName>
    </submittedName>
</protein>